<protein>
    <submittedName>
        <fullName evidence="1">Uncharacterized protein</fullName>
    </submittedName>
</protein>
<keyword evidence="2" id="KW-1185">Reference proteome</keyword>
<reference evidence="1 2" key="1">
    <citation type="submission" date="2018-04" db="EMBL/GenBank/DDBJ databases">
        <title>Brenneria corticis sp.nov.</title>
        <authorList>
            <person name="Li Y."/>
        </authorList>
    </citation>
    <scope>NUCLEOTIDE SEQUENCE [LARGE SCALE GENOMIC DNA]</scope>
    <source>
        <strain evidence="1 2">CFCC 11842</strain>
    </source>
</reference>
<dbReference type="EMBL" id="QDKH01000015">
    <property type="protein sequence ID" value="PWC14053.1"/>
    <property type="molecule type" value="Genomic_DNA"/>
</dbReference>
<dbReference type="AlphaFoldDB" id="A0A2U1TXA2"/>
<evidence type="ECO:0000313" key="2">
    <source>
        <dbReference type="Proteomes" id="UP000296159"/>
    </source>
</evidence>
<proteinExistence type="predicted"/>
<dbReference type="Proteomes" id="UP000296159">
    <property type="component" value="Unassembled WGS sequence"/>
</dbReference>
<comment type="caution">
    <text evidence="1">The sequence shown here is derived from an EMBL/GenBank/DDBJ whole genome shotgun (WGS) entry which is preliminary data.</text>
</comment>
<sequence>MLTDSKIRAAKDITILHLVSPPHERSYQQSPPNGVERGLRINKCAPQLAIQNGSENYRQLIVLAVEDCPVN</sequence>
<evidence type="ECO:0000313" key="1">
    <source>
        <dbReference type="EMBL" id="PWC14053.1"/>
    </source>
</evidence>
<name>A0A2U1TXA2_9GAMM</name>
<gene>
    <name evidence="1" type="ORF">DDT56_14180</name>
</gene>
<organism evidence="1 2">
    <name type="scientific">Brenneria corticis</name>
    <dbReference type="NCBI Taxonomy" id="2173106"/>
    <lineage>
        <taxon>Bacteria</taxon>
        <taxon>Pseudomonadati</taxon>
        <taxon>Pseudomonadota</taxon>
        <taxon>Gammaproteobacteria</taxon>
        <taxon>Enterobacterales</taxon>
        <taxon>Pectobacteriaceae</taxon>
        <taxon>Brenneria</taxon>
    </lineage>
</organism>
<accession>A0A2U1TXA2</accession>